<dbReference type="PANTHER" id="PTHR13789">
    <property type="entry name" value="MONOOXYGENASE"/>
    <property type="match status" value="1"/>
</dbReference>
<dbReference type="InterPro" id="IPR036188">
    <property type="entry name" value="FAD/NAD-bd_sf"/>
</dbReference>
<dbReference type="RefSeq" id="WP_133503423.1">
    <property type="nucleotide sequence ID" value="NZ_SNXC01000011.1"/>
</dbReference>
<evidence type="ECO:0000313" key="5">
    <source>
        <dbReference type="Proteomes" id="UP000294656"/>
    </source>
</evidence>
<keyword evidence="5" id="KW-1185">Reference proteome</keyword>
<dbReference type="AlphaFoldDB" id="A0A4R6M9D4"/>
<keyword evidence="1" id="KW-0560">Oxidoreductase</keyword>
<evidence type="ECO:0000256" key="2">
    <source>
        <dbReference type="ARBA" id="ARBA00023033"/>
    </source>
</evidence>
<gene>
    <name evidence="4" type="ORF">DFP79_1646</name>
</gene>
<organism evidence="4 5">
    <name type="scientific">Marinomonas balearica</name>
    <dbReference type="NCBI Taxonomy" id="491947"/>
    <lineage>
        <taxon>Bacteria</taxon>
        <taxon>Pseudomonadati</taxon>
        <taxon>Pseudomonadota</taxon>
        <taxon>Gammaproteobacteria</taxon>
        <taxon>Oceanospirillales</taxon>
        <taxon>Oceanospirillaceae</taxon>
        <taxon>Marinomonas</taxon>
    </lineage>
</organism>
<dbReference type="Proteomes" id="UP000294656">
    <property type="component" value="Unassembled WGS sequence"/>
</dbReference>
<comment type="caution">
    <text evidence="4">The sequence shown here is derived from an EMBL/GenBank/DDBJ whole genome shotgun (WGS) entry which is preliminary data.</text>
</comment>
<dbReference type="GO" id="GO:0071949">
    <property type="term" value="F:FAD binding"/>
    <property type="evidence" value="ECO:0007669"/>
    <property type="project" value="InterPro"/>
</dbReference>
<proteinExistence type="predicted"/>
<protein>
    <submittedName>
        <fullName evidence="4">2-polyprenyl-6-methoxyphenol hydroxylase-like FAD-dependent oxidoreductase</fullName>
    </submittedName>
</protein>
<dbReference type="Gene3D" id="3.50.50.60">
    <property type="entry name" value="FAD/NAD(P)-binding domain"/>
    <property type="match status" value="1"/>
</dbReference>
<dbReference type="OrthoDB" id="9782160at2"/>
<dbReference type="PRINTS" id="PR00420">
    <property type="entry name" value="RNGMNOXGNASE"/>
</dbReference>
<evidence type="ECO:0000259" key="3">
    <source>
        <dbReference type="Pfam" id="PF01494"/>
    </source>
</evidence>
<feature type="domain" description="FAD-binding" evidence="3">
    <location>
        <begin position="6"/>
        <end position="313"/>
    </location>
</feature>
<keyword evidence="2" id="KW-0503">Monooxygenase</keyword>
<sequence>MNSMKKIIIIGAGISGMAFAILAKRKGFQVSMYERASCISSIGAGVTLWPNAMFVLDKMGLSKTIECAGGAPKFTRQYDKDGIQQSELDIEAINRLSNAPCVTIFRRDLLAILAEALEKIEVKIHFNHAITEQDIDRLKQDADLVVGCDGRMNSPVRKYLYTDKVLPKYQGFINIVGISQLKTDTLDHAIQDYRFNDHETKQERFGIVPVKNNQCFWAAAWRTEMDKERPLSDWYREMHQRFQLWPENIRNVLSSYDKPSLNRIFVHDLDPLPYWHKDNVVMIGDAAHAALPTSGQGACQALEDAWHLAQTLETECVQKREIDLDSKLNTFFQKRIAKTTSTQTIGRQLARQIFDMNTEPTLNHKAISVNQLTQLWMQGLEV</sequence>
<dbReference type="PANTHER" id="PTHR13789:SF309">
    <property type="entry name" value="PUTATIVE (AFU_ORTHOLOGUE AFUA_6G14510)-RELATED"/>
    <property type="match status" value="1"/>
</dbReference>
<accession>A0A4R6M9D4</accession>
<dbReference type="InterPro" id="IPR002938">
    <property type="entry name" value="FAD-bd"/>
</dbReference>
<reference evidence="4 5" key="1">
    <citation type="submission" date="2019-03" db="EMBL/GenBank/DDBJ databases">
        <title>Genomic Encyclopedia of Type Strains, Phase III (KMG-III): the genomes of soil and plant-associated and newly described type strains.</title>
        <authorList>
            <person name="Whitman W."/>
        </authorList>
    </citation>
    <scope>NUCLEOTIDE SEQUENCE [LARGE SCALE GENOMIC DNA]</scope>
    <source>
        <strain evidence="4 5">CECT 7378</strain>
    </source>
</reference>
<dbReference type="Pfam" id="PF01494">
    <property type="entry name" value="FAD_binding_3"/>
    <property type="match status" value="1"/>
</dbReference>
<dbReference type="GO" id="GO:0004497">
    <property type="term" value="F:monooxygenase activity"/>
    <property type="evidence" value="ECO:0007669"/>
    <property type="project" value="UniProtKB-KW"/>
</dbReference>
<name>A0A4R6M9D4_9GAMM</name>
<dbReference type="InterPro" id="IPR050493">
    <property type="entry name" value="FAD-dep_Monooxygenase_BioMet"/>
</dbReference>
<dbReference type="EMBL" id="SNXC01000011">
    <property type="protein sequence ID" value="TDO98014.1"/>
    <property type="molecule type" value="Genomic_DNA"/>
</dbReference>
<evidence type="ECO:0000256" key="1">
    <source>
        <dbReference type="ARBA" id="ARBA00023002"/>
    </source>
</evidence>
<dbReference type="SUPFAM" id="SSF51905">
    <property type="entry name" value="FAD/NAD(P)-binding domain"/>
    <property type="match status" value="1"/>
</dbReference>
<evidence type="ECO:0000313" key="4">
    <source>
        <dbReference type="EMBL" id="TDO98014.1"/>
    </source>
</evidence>